<dbReference type="Gene3D" id="1.20.1280.50">
    <property type="match status" value="1"/>
</dbReference>
<accession>A0A165CIU5</accession>
<dbReference type="CDD" id="cd09917">
    <property type="entry name" value="F-box_SF"/>
    <property type="match status" value="1"/>
</dbReference>
<dbReference type="PROSITE" id="PS50181">
    <property type="entry name" value="FBOX"/>
    <property type="match status" value="1"/>
</dbReference>
<dbReference type="InterPro" id="IPR001810">
    <property type="entry name" value="F-box_dom"/>
</dbReference>
<evidence type="ECO:0000313" key="3">
    <source>
        <dbReference type="Proteomes" id="UP000077266"/>
    </source>
</evidence>
<dbReference type="EMBL" id="KV426317">
    <property type="protein sequence ID" value="KZV82548.1"/>
    <property type="molecule type" value="Genomic_DNA"/>
</dbReference>
<name>A0A165CIU5_EXIGL</name>
<keyword evidence="3" id="KW-1185">Reference proteome</keyword>
<dbReference type="InParanoid" id="A0A165CIU5"/>
<dbReference type="InterPro" id="IPR036047">
    <property type="entry name" value="F-box-like_dom_sf"/>
</dbReference>
<evidence type="ECO:0000259" key="1">
    <source>
        <dbReference type="PROSITE" id="PS50181"/>
    </source>
</evidence>
<dbReference type="OrthoDB" id="3058045at2759"/>
<evidence type="ECO:0000313" key="2">
    <source>
        <dbReference type="EMBL" id="KZV82548.1"/>
    </source>
</evidence>
<gene>
    <name evidence="2" type="ORF">EXIGLDRAFT_729561</name>
</gene>
<feature type="domain" description="F-box" evidence="1">
    <location>
        <begin position="71"/>
        <end position="118"/>
    </location>
</feature>
<dbReference type="Pfam" id="PF12937">
    <property type="entry name" value="F-box-like"/>
    <property type="match status" value="1"/>
</dbReference>
<sequence>MDAMSLAPQLREDVASFIRRTIDAALDNAGAKSATSPSSDAASTILNGVFAAFTDAVQSAIRDYSHAHNTKATVNSLPPEILGVVCSFLEQRDRLAVAQVCQQWRSNVLDNALLWTEHVVDHCGASALAHYKPLLSRTKQAPIKLDINFGEHTRTAATLSSARVSEFSELLYDHMAHVRQLALRISVDHDQQAVIAALRQPAPMLQTLHISVTKPSAGPSLPYDILTGGAPKLQSAVLQGVRLPRTAMSAFGALRELAIAPHDKLTTIDIERILHIAPDLNKLAIVARELAILNTEDDFAFHEGLRTLYIEGGAGRSEPDLTRILDVLASTPPSLREVGVASPTSTELASLLARASPCTSLSVVSRTGYSFSLKATPADKSAHIYRAWRLHLTHFATIHTAENLYNNLRELTLGEAVWSEALSADRLQLPRAPNLEKFTLVLAVEREYFDASASWGGNFTGIWFPRAAPNVETPPWECPALQTMRIMSSAPEGASVGRRQVAMLLTHFMRAERLQRLEVLRVNLVPDTPGSEGLKLEERVREIVELPDSELEAIWPSLFPDLEWTGPLANTDNWTTR</sequence>
<dbReference type="SMART" id="SM00256">
    <property type="entry name" value="FBOX"/>
    <property type="match status" value="1"/>
</dbReference>
<dbReference type="Proteomes" id="UP000077266">
    <property type="component" value="Unassembled WGS sequence"/>
</dbReference>
<dbReference type="SUPFAM" id="SSF81383">
    <property type="entry name" value="F-box domain"/>
    <property type="match status" value="1"/>
</dbReference>
<reference evidence="2 3" key="1">
    <citation type="journal article" date="2016" name="Mol. Biol. Evol.">
        <title>Comparative Genomics of Early-Diverging Mushroom-Forming Fungi Provides Insights into the Origins of Lignocellulose Decay Capabilities.</title>
        <authorList>
            <person name="Nagy L.G."/>
            <person name="Riley R."/>
            <person name="Tritt A."/>
            <person name="Adam C."/>
            <person name="Daum C."/>
            <person name="Floudas D."/>
            <person name="Sun H."/>
            <person name="Yadav J.S."/>
            <person name="Pangilinan J."/>
            <person name="Larsson K.H."/>
            <person name="Matsuura K."/>
            <person name="Barry K."/>
            <person name="Labutti K."/>
            <person name="Kuo R."/>
            <person name="Ohm R.A."/>
            <person name="Bhattacharya S.S."/>
            <person name="Shirouzu T."/>
            <person name="Yoshinaga Y."/>
            <person name="Martin F.M."/>
            <person name="Grigoriev I.V."/>
            <person name="Hibbett D.S."/>
        </authorList>
    </citation>
    <scope>NUCLEOTIDE SEQUENCE [LARGE SCALE GENOMIC DNA]</scope>
    <source>
        <strain evidence="2 3">HHB12029</strain>
    </source>
</reference>
<organism evidence="2 3">
    <name type="scientific">Exidia glandulosa HHB12029</name>
    <dbReference type="NCBI Taxonomy" id="1314781"/>
    <lineage>
        <taxon>Eukaryota</taxon>
        <taxon>Fungi</taxon>
        <taxon>Dikarya</taxon>
        <taxon>Basidiomycota</taxon>
        <taxon>Agaricomycotina</taxon>
        <taxon>Agaricomycetes</taxon>
        <taxon>Auriculariales</taxon>
        <taxon>Exidiaceae</taxon>
        <taxon>Exidia</taxon>
    </lineage>
</organism>
<dbReference type="AlphaFoldDB" id="A0A165CIU5"/>
<protein>
    <recommendedName>
        <fullName evidence="1">F-box domain-containing protein</fullName>
    </recommendedName>
</protein>
<proteinExistence type="predicted"/>